<protein>
    <submittedName>
        <fullName evidence="6">Glycosyltransferase</fullName>
    </submittedName>
</protein>
<feature type="transmembrane region" description="Helical" evidence="4">
    <location>
        <begin position="222"/>
        <end position="244"/>
    </location>
</feature>
<evidence type="ECO:0000313" key="6">
    <source>
        <dbReference type="EMBL" id="GAM60392.1"/>
    </source>
</evidence>
<dbReference type="Proteomes" id="UP000031670">
    <property type="component" value="Unassembled WGS sequence"/>
</dbReference>
<dbReference type="GO" id="GO:0016757">
    <property type="term" value="F:glycosyltransferase activity"/>
    <property type="evidence" value="ECO:0007669"/>
    <property type="project" value="UniProtKB-KW"/>
</dbReference>
<dbReference type="PANTHER" id="PTHR43630:SF1">
    <property type="entry name" value="POLY-BETA-1,6-N-ACETYL-D-GLUCOSAMINE SYNTHASE"/>
    <property type="match status" value="1"/>
</dbReference>
<reference evidence="6 7" key="1">
    <citation type="submission" date="2015-01" db="EMBL/GenBank/DDBJ databases">
        <title>Vibrio sp. C5 JCM 19232 whole genome shotgun sequence.</title>
        <authorList>
            <person name="Sawabe T."/>
            <person name="Meirelles P."/>
            <person name="Feng G."/>
            <person name="Sayaka M."/>
            <person name="Hattori M."/>
            <person name="Ohkuma M."/>
        </authorList>
    </citation>
    <scope>NUCLEOTIDE SEQUENCE [LARGE SCALE GENOMIC DNA]</scope>
    <source>
        <strain evidence="6 7">JCM19232</strain>
    </source>
</reference>
<evidence type="ECO:0000256" key="2">
    <source>
        <dbReference type="ARBA" id="ARBA00022676"/>
    </source>
</evidence>
<dbReference type="InterPro" id="IPR029044">
    <property type="entry name" value="Nucleotide-diphossugar_trans"/>
</dbReference>
<comment type="caution">
    <text evidence="6">The sequence shown here is derived from an EMBL/GenBank/DDBJ whole genome shotgun (WGS) entry which is preliminary data.</text>
</comment>
<dbReference type="Pfam" id="PF13632">
    <property type="entry name" value="Glyco_trans_2_3"/>
    <property type="match status" value="1"/>
</dbReference>
<dbReference type="SUPFAM" id="SSF53448">
    <property type="entry name" value="Nucleotide-diphospho-sugar transferases"/>
    <property type="match status" value="1"/>
</dbReference>
<keyword evidence="2" id="KW-0328">Glycosyltransferase</keyword>
<accession>A0A0B8P791</accession>
<dbReference type="PANTHER" id="PTHR43630">
    <property type="entry name" value="POLY-BETA-1,6-N-ACETYL-D-GLUCOSAMINE SYNTHASE"/>
    <property type="match status" value="1"/>
</dbReference>
<name>A0A0B8P791_9VIBR</name>
<dbReference type="CDD" id="cd06423">
    <property type="entry name" value="CESA_like"/>
    <property type="match status" value="1"/>
</dbReference>
<keyword evidence="4" id="KW-0472">Membrane</keyword>
<keyword evidence="4" id="KW-1133">Transmembrane helix</keyword>
<reference evidence="6 7" key="2">
    <citation type="submission" date="2015-01" db="EMBL/GenBank/DDBJ databases">
        <authorList>
            <consortium name="NBRP consortium"/>
            <person name="Sawabe T."/>
            <person name="Meirelles P."/>
            <person name="Feng G."/>
            <person name="Sayaka M."/>
            <person name="Hattori M."/>
            <person name="Ohkuma M."/>
        </authorList>
    </citation>
    <scope>NUCLEOTIDE SEQUENCE [LARGE SCALE GENOMIC DNA]</scope>
    <source>
        <strain evidence="6 7">JCM19232</strain>
    </source>
</reference>
<feature type="transmembrane region" description="Helical" evidence="4">
    <location>
        <begin position="186"/>
        <end position="210"/>
    </location>
</feature>
<organism evidence="6 7">
    <name type="scientific">Vibrio ishigakensis</name>
    <dbReference type="NCBI Taxonomy" id="1481914"/>
    <lineage>
        <taxon>Bacteria</taxon>
        <taxon>Pseudomonadati</taxon>
        <taxon>Pseudomonadota</taxon>
        <taxon>Gammaproteobacteria</taxon>
        <taxon>Vibrionales</taxon>
        <taxon>Vibrionaceae</taxon>
        <taxon>Vibrio</taxon>
    </lineage>
</organism>
<evidence type="ECO:0000256" key="3">
    <source>
        <dbReference type="ARBA" id="ARBA00022679"/>
    </source>
</evidence>
<feature type="transmembrane region" description="Helical" evidence="4">
    <location>
        <begin position="150"/>
        <end position="174"/>
    </location>
</feature>
<evidence type="ECO:0000256" key="1">
    <source>
        <dbReference type="ARBA" id="ARBA00006739"/>
    </source>
</evidence>
<dbReference type="AlphaFoldDB" id="A0A0B8P791"/>
<dbReference type="Gene3D" id="3.90.550.10">
    <property type="entry name" value="Spore Coat Polysaccharide Biosynthesis Protein SpsA, Chain A"/>
    <property type="match status" value="1"/>
</dbReference>
<keyword evidence="4" id="KW-0812">Transmembrane</keyword>
<sequence>MASQFADEKVIASGGALRVRNHNTNLLTRMQALEYMMSMQGGKTGTSQFGLLNNISGAFGAFRKPTLKRVGGWDTHTAEDLDLTMRLKQYKVRYPDLKIAFTPHAVGHTDAPDTIRDFVLQRLRWDGDLLFLYMRKHIKGLTPKLLGWRVFLYTLMYGVLQNVLLPILIAAYTIYLCMSYPIEFVIGLNLLIYLIYLGLVLVNFLIYWVLISERKKADMKTIYWLVLYPFYALFSRFITAFSMFNEVLRRSHEESSMAPWWVLKRGKRF</sequence>
<feature type="domain" description="Glycosyltransferase 2-like" evidence="5">
    <location>
        <begin position="22"/>
        <end position="191"/>
    </location>
</feature>
<keyword evidence="3 6" id="KW-0808">Transferase</keyword>
<evidence type="ECO:0000259" key="5">
    <source>
        <dbReference type="Pfam" id="PF13632"/>
    </source>
</evidence>
<evidence type="ECO:0000313" key="7">
    <source>
        <dbReference type="Proteomes" id="UP000031670"/>
    </source>
</evidence>
<evidence type="ECO:0000256" key="4">
    <source>
        <dbReference type="SAM" id="Phobius"/>
    </source>
</evidence>
<comment type="similarity">
    <text evidence="1">Belongs to the glycosyltransferase 2 family.</text>
</comment>
<gene>
    <name evidence="6" type="ORF">JCM19232_725</name>
</gene>
<dbReference type="InterPro" id="IPR001173">
    <property type="entry name" value="Glyco_trans_2-like"/>
</dbReference>
<dbReference type="EMBL" id="BBSA01000001">
    <property type="protein sequence ID" value="GAM60392.1"/>
    <property type="molecule type" value="Genomic_DNA"/>
</dbReference>
<proteinExistence type="inferred from homology"/>